<accession>A0A0P7BSR0</accession>
<proteinExistence type="predicted"/>
<feature type="region of interest" description="Disordered" evidence="1">
    <location>
        <begin position="724"/>
        <end position="796"/>
    </location>
</feature>
<feature type="domain" description="MULE transposase" evidence="2">
    <location>
        <begin position="221"/>
        <end position="325"/>
    </location>
</feature>
<feature type="compositionally biased region" description="Polar residues" evidence="1">
    <location>
        <begin position="729"/>
        <end position="769"/>
    </location>
</feature>
<dbReference type="Proteomes" id="UP000050424">
    <property type="component" value="Unassembled WGS sequence"/>
</dbReference>
<dbReference type="AlphaFoldDB" id="A0A0P7BSR0"/>
<dbReference type="PANTHER" id="PTHR31569:SF4">
    <property type="entry name" value="SWIM-TYPE DOMAIN-CONTAINING PROTEIN"/>
    <property type="match status" value="1"/>
</dbReference>
<protein>
    <recommendedName>
        <fullName evidence="2">MULE transposase domain-containing protein</fullName>
    </recommendedName>
</protein>
<sequence>MPLEPPDFLEGFVSQEVAFEVIQEWARGQGYAVVRSKPSNYSNGIPRRMDVVCACGGLPYNKNSLGIRKSSSRKTNCPFKLKLVQRRNLGDMWYMTLMCGTHNHDPSRPSAFPEHRRLTQRHIREIEAQTRDTGASARAIREALEADEPDLFVTERDVWNVQQRLQQKEKAGPEPTKELVDLLDKENYSHQHKLDEDGNLQYLFVLIDKQMRLWEHYFHLITFDVSNNSNRFGLKLLEINGVTSLGTVFPCAYALSTDESEDFFFWVLNHLKTLLSDFATLKRLEHSAFFPHVIIHHYDSPEPIRVVNTVFPETQLQLCLWHIGKTVTKATRERWFGPDSAPEDIMSIPNMINEEQTTDDTRPIGLTRNDFLKSWRLVMQAPTLHDFEERWLDLQADWTSQADLVSYLRGTYIQIAPQWARAYTRFYRNYGQQTTTPSDIQHFNNRTFRKHHRLTLVELFTAVKVHCKACYDTYEAQCVVESTRSEAVFREALFPLVVRRVSWKSLHLVHKEYHIARASLMDLQNRSLTPCTNSFSARYGLPCSHVILRHLSCQGEGEQRQVMVANPLELASWDNNWLLRRDLPENNPYRRARHGQIIPQKRRPQNTAIPVPRPVLSHGLAPGSATLPVSLPPLAAASVPPPVSISVPVPVAVPVAAPSAPTALQRRQQQRKRRRHQETLTQAPSSTAQTFEISAAQSEAIINSMTERVISLIDQRISERLRNLPSLPPSQTVSHQVTPPTADTASSQSDNLQQRRPLPQTASNSQSIQGPGVLQRRGHGTPGGFNGYEPTGVPQNVPLREYRERPLSFQPSSSRLPMGNALPRVNDASEFLLPLTQAQQSSGDIEEQQQPRWGQLHRSANAQVYDQQMHFS</sequence>
<feature type="compositionally biased region" description="Polar residues" evidence="1">
    <location>
        <begin position="679"/>
        <end position="691"/>
    </location>
</feature>
<dbReference type="EMBL" id="LKCW01000019">
    <property type="protein sequence ID" value="KPM44427.1"/>
    <property type="molecule type" value="Genomic_DNA"/>
</dbReference>
<feature type="region of interest" description="Disordered" evidence="1">
    <location>
        <begin position="660"/>
        <end position="691"/>
    </location>
</feature>
<dbReference type="OrthoDB" id="4815524at2759"/>
<dbReference type="InterPro" id="IPR018289">
    <property type="entry name" value="MULE_transposase_dom"/>
</dbReference>
<dbReference type="PANTHER" id="PTHR31569">
    <property type="entry name" value="SWIM-TYPE DOMAIN-CONTAINING PROTEIN"/>
    <property type="match status" value="1"/>
</dbReference>
<comment type="caution">
    <text evidence="3">The sequence shown here is derived from an EMBL/GenBank/DDBJ whole genome shotgun (WGS) entry which is preliminary data.</text>
</comment>
<evidence type="ECO:0000313" key="4">
    <source>
        <dbReference type="Proteomes" id="UP000050424"/>
    </source>
</evidence>
<organism evidence="3 4">
    <name type="scientific">Neonectria ditissima</name>
    <dbReference type="NCBI Taxonomy" id="78410"/>
    <lineage>
        <taxon>Eukaryota</taxon>
        <taxon>Fungi</taxon>
        <taxon>Dikarya</taxon>
        <taxon>Ascomycota</taxon>
        <taxon>Pezizomycotina</taxon>
        <taxon>Sordariomycetes</taxon>
        <taxon>Hypocreomycetidae</taxon>
        <taxon>Hypocreales</taxon>
        <taxon>Nectriaceae</taxon>
        <taxon>Neonectria</taxon>
    </lineage>
</organism>
<dbReference type="Pfam" id="PF10551">
    <property type="entry name" value="MULE"/>
    <property type="match status" value="1"/>
</dbReference>
<gene>
    <name evidence="3" type="ORF">AK830_g2121</name>
</gene>
<evidence type="ECO:0000256" key="1">
    <source>
        <dbReference type="SAM" id="MobiDB-lite"/>
    </source>
</evidence>
<dbReference type="InterPro" id="IPR052579">
    <property type="entry name" value="Zinc_finger_SWIM"/>
</dbReference>
<keyword evidence="4" id="KW-1185">Reference proteome</keyword>
<evidence type="ECO:0000313" key="3">
    <source>
        <dbReference type="EMBL" id="KPM44427.1"/>
    </source>
</evidence>
<evidence type="ECO:0000259" key="2">
    <source>
        <dbReference type="Pfam" id="PF10551"/>
    </source>
</evidence>
<reference evidence="3 4" key="1">
    <citation type="submission" date="2015-09" db="EMBL/GenBank/DDBJ databases">
        <title>Draft genome of a European isolate of the apple canker pathogen Neonectria ditissima.</title>
        <authorList>
            <person name="Gomez-Cortecero A."/>
            <person name="Harrison R.J."/>
            <person name="Armitage A.D."/>
        </authorList>
    </citation>
    <scope>NUCLEOTIDE SEQUENCE [LARGE SCALE GENOMIC DNA]</scope>
    <source>
        <strain evidence="3 4">R09/05</strain>
    </source>
</reference>
<name>A0A0P7BSR0_9HYPO</name>